<sequence length="69" mass="7810">MFEVYAQVQAECARPVYVVRHREHRKGARWRTVATVPTRREALALVNGPGDWHIGETELTDSTTEGAEC</sequence>
<reference evidence="2" key="1">
    <citation type="submission" date="2020-05" db="EMBL/GenBank/DDBJ databases">
        <title>Frigoriglobus tundricola gen. nov., sp. nov., a psychrotolerant cellulolytic planctomycete of the family Gemmataceae with two divergent copies of 16S rRNA gene.</title>
        <authorList>
            <person name="Kulichevskaya I.S."/>
            <person name="Ivanova A.A."/>
            <person name="Naumoff D.G."/>
            <person name="Beletsky A.V."/>
            <person name="Rijpstra W.I.C."/>
            <person name="Sinninghe Damste J.S."/>
            <person name="Mardanov A.V."/>
            <person name="Ravin N.V."/>
            <person name="Dedysh S.N."/>
        </authorList>
    </citation>
    <scope>NUCLEOTIDE SEQUENCE [LARGE SCALE GENOMIC DNA]</scope>
    <source>
        <strain evidence="2">PL17</strain>
    </source>
</reference>
<evidence type="ECO:0000313" key="2">
    <source>
        <dbReference type="Proteomes" id="UP000503447"/>
    </source>
</evidence>
<evidence type="ECO:0000313" key="1">
    <source>
        <dbReference type="EMBL" id="QJW92938.1"/>
    </source>
</evidence>
<dbReference type="AlphaFoldDB" id="A0A6M5YG31"/>
<name>A0A6M5YG31_9BACT</name>
<accession>A0A6M5YG31</accession>
<dbReference type="EMBL" id="CP053452">
    <property type="protein sequence ID" value="QJW92938.1"/>
    <property type="molecule type" value="Genomic_DNA"/>
</dbReference>
<gene>
    <name evidence="1" type="ORF">FTUN_0436</name>
</gene>
<protein>
    <submittedName>
        <fullName evidence="1">Uncharacterized protein</fullName>
    </submittedName>
</protein>
<organism evidence="1 2">
    <name type="scientific">Frigoriglobus tundricola</name>
    <dbReference type="NCBI Taxonomy" id="2774151"/>
    <lineage>
        <taxon>Bacteria</taxon>
        <taxon>Pseudomonadati</taxon>
        <taxon>Planctomycetota</taxon>
        <taxon>Planctomycetia</taxon>
        <taxon>Gemmatales</taxon>
        <taxon>Gemmataceae</taxon>
        <taxon>Frigoriglobus</taxon>
    </lineage>
</organism>
<dbReference type="Proteomes" id="UP000503447">
    <property type="component" value="Chromosome"/>
</dbReference>
<dbReference type="RefSeq" id="WP_171469238.1">
    <property type="nucleotide sequence ID" value="NZ_CP053452.2"/>
</dbReference>
<proteinExistence type="predicted"/>
<dbReference type="KEGG" id="ftj:FTUN_0436"/>
<keyword evidence="2" id="KW-1185">Reference proteome</keyword>